<dbReference type="AlphaFoldDB" id="A0A9Q3EA14"/>
<name>A0A9Q3EA14_9BASI</name>
<gene>
    <name evidence="2" type="ORF">O181_058326</name>
</gene>
<comment type="caution">
    <text evidence="2">The sequence shown here is derived from an EMBL/GenBank/DDBJ whole genome shotgun (WGS) entry which is preliminary data.</text>
</comment>
<feature type="region of interest" description="Disordered" evidence="1">
    <location>
        <begin position="1"/>
        <end position="97"/>
    </location>
</feature>
<reference evidence="2" key="1">
    <citation type="submission" date="2021-03" db="EMBL/GenBank/DDBJ databases">
        <title>Draft genome sequence of rust myrtle Austropuccinia psidii MF-1, a brazilian biotype.</title>
        <authorList>
            <person name="Quecine M.C."/>
            <person name="Pachon D.M.R."/>
            <person name="Bonatelli M.L."/>
            <person name="Correr F.H."/>
            <person name="Franceschini L.M."/>
            <person name="Leite T.F."/>
            <person name="Margarido G.R.A."/>
            <person name="Almeida C.A."/>
            <person name="Ferrarezi J.A."/>
            <person name="Labate C.A."/>
        </authorList>
    </citation>
    <scope>NUCLEOTIDE SEQUENCE</scope>
    <source>
        <strain evidence="2">MF-1</strain>
    </source>
</reference>
<accession>A0A9Q3EA14</accession>
<evidence type="ECO:0000313" key="2">
    <source>
        <dbReference type="EMBL" id="MBW0518611.1"/>
    </source>
</evidence>
<feature type="compositionally biased region" description="Basic residues" evidence="1">
    <location>
        <begin position="23"/>
        <end position="36"/>
    </location>
</feature>
<organism evidence="2 3">
    <name type="scientific">Austropuccinia psidii MF-1</name>
    <dbReference type="NCBI Taxonomy" id="1389203"/>
    <lineage>
        <taxon>Eukaryota</taxon>
        <taxon>Fungi</taxon>
        <taxon>Dikarya</taxon>
        <taxon>Basidiomycota</taxon>
        <taxon>Pucciniomycotina</taxon>
        <taxon>Pucciniomycetes</taxon>
        <taxon>Pucciniales</taxon>
        <taxon>Sphaerophragmiaceae</taxon>
        <taxon>Austropuccinia</taxon>
    </lineage>
</organism>
<sequence length="97" mass="10788">MWCIPEMEAAMQSKPDGPGQGRSKTRTRSAKSSSKKTHLEEPRAAPHSSRSLSTKFDVNSEPEIIEGNVLRAEPLPSGRHRDISVPIQKLAQISKRR</sequence>
<keyword evidence="3" id="KW-1185">Reference proteome</keyword>
<feature type="compositionally biased region" description="Polar residues" evidence="1">
    <location>
        <begin position="48"/>
        <end position="57"/>
    </location>
</feature>
<evidence type="ECO:0000313" key="3">
    <source>
        <dbReference type="Proteomes" id="UP000765509"/>
    </source>
</evidence>
<proteinExistence type="predicted"/>
<dbReference type="Proteomes" id="UP000765509">
    <property type="component" value="Unassembled WGS sequence"/>
</dbReference>
<protein>
    <submittedName>
        <fullName evidence="2">Uncharacterized protein</fullName>
    </submittedName>
</protein>
<dbReference type="EMBL" id="AVOT02026758">
    <property type="protein sequence ID" value="MBW0518611.1"/>
    <property type="molecule type" value="Genomic_DNA"/>
</dbReference>
<evidence type="ECO:0000256" key="1">
    <source>
        <dbReference type="SAM" id="MobiDB-lite"/>
    </source>
</evidence>